<name>A0A6H9YTS2_9ACTN</name>
<dbReference type="OrthoDB" id="4535590at2"/>
<protein>
    <submittedName>
        <fullName evidence="1">Uncharacterized protein</fullName>
    </submittedName>
</protein>
<dbReference type="RefSeq" id="WP_151561366.1">
    <property type="nucleotide sequence ID" value="NZ_WBMT01000008.1"/>
</dbReference>
<dbReference type="Proteomes" id="UP000468735">
    <property type="component" value="Unassembled WGS sequence"/>
</dbReference>
<comment type="caution">
    <text evidence="1">The sequence shown here is derived from an EMBL/GenBank/DDBJ whole genome shotgun (WGS) entry which is preliminary data.</text>
</comment>
<accession>A0A6H9YTS2</accession>
<keyword evidence="2" id="KW-1185">Reference proteome</keyword>
<organism evidence="1 2">
    <name type="scientific">Actinomadura rudentiformis</name>
    <dbReference type="NCBI Taxonomy" id="359158"/>
    <lineage>
        <taxon>Bacteria</taxon>
        <taxon>Bacillati</taxon>
        <taxon>Actinomycetota</taxon>
        <taxon>Actinomycetes</taxon>
        <taxon>Streptosporangiales</taxon>
        <taxon>Thermomonosporaceae</taxon>
        <taxon>Actinomadura</taxon>
    </lineage>
</organism>
<dbReference type="AlphaFoldDB" id="A0A6H9YTS2"/>
<evidence type="ECO:0000313" key="2">
    <source>
        <dbReference type="Proteomes" id="UP000468735"/>
    </source>
</evidence>
<gene>
    <name evidence="1" type="ORF">F8566_17695</name>
</gene>
<reference evidence="1 2" key="1">
    <citation type="submission" date="2019-09" db="EMBL/GenBank/DDBJ databases">
        <title>Actinomadura physcomitrii sp. nov., a novel actinomycete isolated from moss [Physcomitrium sphaericum (Ludw) Fuernr].</title>
        <authorList>
            <person name="Zhuang X."/>
            <person name="Liu C."/>
        </authorList>
    </citation>
    <scope>NUCLEOTIDE SEQUENCE [LARGE SCALE GENOMIC DNA]</scope>
    <source>
        <strain evidence="1 2">HMC1</strain>
    </source>
</reference>
<evidence type="ECO:0000313" key="1">
    <source>
        <dbReference type="EMBL" id="KAB2347743.1"/>
    </source>
</evidence>
<proteinExistence type="predicted"/>
<sequence>MDSDLKQTIGELYGVFSRYRVPNVKDHCTHCVTDEEAAAIRTTRLTDLTGQDLNRYAWKAMSTWGGMEEFKHFLPRLLELAAVGELIFPSSLMTKVGAVWRDWPDEEQSAIQAFVEAWWASTVRDHPSPVPIQEMLEIIEFMGFGLRPSLEVWARTGTSGAARHIAELINRIPNVDQQQELQRWLGEPAVGTLLTDIAATAEPDLASEVAQALEGHHFWRTYQH</sequence>
<dbReference type="EMBL" id="WBMT01000008">
    <property type="protein sequence ID" value="KAB2347743.1"/>
    <property type="molecule type" value="Genomic_DNA"/>
</dbReference>